<dbReference type="Gene3D" id="1.10.630.10">
    <property type="entry name" value="Cytochrome P450"/>
    <property type="match status" value="1"/>
</dbReference>
<evidence type="ECO:0000256" key="1">
    <source>
        <dbReference type="ARBA" id="ARBA00010617"/>
    </source>
</evidence>
<protein>
    <submittedName>
        <fullName evidence="3">Cytochrome P450</fullName>
    </submittedName>
</protein>
<dbReference type="SUPFAM" id="SSF48264">
    <property type="entry name" value="Cytochrome P450"/>
    <property type="match status" value="1"/>
</dbReference>
<evidence type="ECO:0000313" key="3">
    <source>
        <dbReference type="EMBL" id="MFC7310173.1"/>
    </source>
</evidence>
<dbReference type="InterPro" id="IPR002397">
    <property type="entry name" value="Cyt_P450_B"/>
</dbReference>
<gene>
    <name evidence="3" type="ORF">ACFQVC_38925</name>
</gene>
<accession>A0ABW2JXD3</accession>
<keyword evidence="2" id="KW-0503">Monooxygenase</keyword>
<dbReference type="PANTHER" id="PTHR46696">
    <property type="entry name" value="P450, PUTATIVE (EUROFUNG)-RELATED"/>
    <property type="match status" value="1"/>
</dbReference>
<name>A0ABW2JXD3_9ACTN</name>
<keyword evidence="2" id="KW-0479">Metal-binding</keyword>
<keyword evidence="4" id="KW-1185">Reference proteome</keyword>
<dbReference type="CDD" id="cd11029">
    <property type="entry name" value="CYP107-like"/>
    <property type="match status" value="1"/>
</dbReference>
<dbReference type="PANTHER" id="PTHR46696:SF1">
    <property type="entry name" value="CYTOCHROME P450 YJIB-RELATED"/>
    <property type="match status" value="1"/>
</dbReference>
<evidence type="ECO:0000313" key="4">
    <source>
        <dbReference type="Proteomes" id="UP001596523"/>
    </source>
</evidence>
<dbReference type="PRINTS" id="PR00359">
    <property type="entry name" value="BP450"/>
</dbReference>
<dbReference type="Pfam" id="PF00067">
    <property type="entry name" value="p450"/>
    <property type="match status" value="2"/>
</dbReference>
<organism evidence="3 4">
    <name type="scientific">Streptomyces monticola</name>
    <dbReference type="NCBI Taxonomy" id="2666263"/>
    <lineage>
        <taxon>Bacteria</taxon>
        <taxon>Bacillati</taxon>
        <taxon>Actinomycetota</taxon>
        <taxon>Actinomycetes</taxon>
        <taxon>Kitasatosporales</taxon>
        <taxon>Streptomycetaceae</taxon>
        <taxon>Streptomyces</taxon>
    </lineage>
</organism>
<keyword evidence="2" id="KW-0560">Oxidoreductase</keyword>
<comment type="caution">
    <text evidence="3">The sequence shown here is derived from an EMBL/GenBank/DDBJ whole genome shotgun (WGS) entry which is preliminary data.</text>
</comment>
<dbReference type="InterPro" id="IPR017972">
    <property type="entry name" value="Cyt_P450_CS"/>
</dbReference>
<dbReference type="EMBL" id="JBHTCF010000029">
    <property type="protein sequence ID" value="MFC7310173.1"/>
    <property type="molecule type" value="Genomic_DNA"/>
</dbReference>
<dbReference type="Proteomes" id="UP001596523">
    <property type="component" value="Unassembled WGS sequence"/>
</dbReference>
<dbReference type="InterPro" id="IPR001128">
    <property type="entry name" value="Cyt_P450"/>
</dbReference>
<dbReference type="InterPro" id="IPR036396">
    <property type="entry name" value="Cyt_P450_sf"/>
</dbReference>
<dbReference type="RefSeq" id="WP_381840178.1">
    <property type="nucleotide sequence ID" value="NZ_JBHTCF010000029.1"/>
</dbReference>
<evidence type="ECO:0000256" key="2">
    <source>
        <dbReference type="RuleBase" id="RU000461"/>
    </source>
</evidence>
<keyword evidence="2" id="KW-0408">Iron</keyword>
<proteinExistence type="inferred from homology"/>
<keyword evidence="2" id="KW-0349">Heme</keyword>
<reference evidence="4" key="1">
    <citation type="journal article" date="2019" name="Int. J. Syst. Evol. Microbiol.">
        <title>The Global Catalogue of Microorganisms (GCM) 10K type strain sequencing project: providing services to taxonomists for standard genome sequencing and annotation.</title>
        <authorList>
            <consortium name="The Broad Institute Genomics Platform"/>
            <consortium name="The Broad Institute Genome Sequencing Center for Infectious Disease"/>
            <person name="Wu L."/>
            <person name="Ma J."/>
        </authorList>
    </citation>
    <scope>NUCLEOTIDE SEQUENCE [LARGE SCALE GENOMIC DNA]</scope>
    <source>
        <strain evidence="4">SYNS20</strain>
    </source>
</reference>
<sequence length="437" mass="47515">MIPFSAEPTQTLGSTGGRCMYAQVDRLREEGPAVPVRLPEGVGAWSVTRGDVVRRLLTHPGVTRNLKKNVPSYRPGSVPWLAPWVDVDSMATAEGKDHARLRKLITPAFSPRRVDAMHGRLDTLVSRLLDDLAGRPGDEVVDLHAAYSYRVPTEMICDLFGVPGSQRPEVLRLFRAVGQTDVSEVESIAVNDALVAEMRSLITTKRDEPGEDLTSFLLAAHEEDGEEAGEEYREGAGEGGRVAAGEQQPLTEHELISTLLLMIGGGSTTTINLIDHTVRELLTHPDQLKTVMADPGRWSDAVEESMRVHCPVMHLPMRWAVEDIDLGEGVLIRAGDAILICYGAHGRDPAVHADPGTFDIDRASKEHIAFGLGAHFCPGSRLARLEAQVALPALFERFPRLELAVAPDEIEPVPTFIGNGIGSLPVYLRHDGGQVTA</sequence>
<dbReference type="PROSITE" id="PS00086">
    <property type="entry name" value="CYTOCHROME_P450"/>
    <property type="match status" value="1"/>
</dbReference>
<comment type="similarity">
    <text evidence="1 2">Belongs to the cytochrome P450 family.</text>
</comment>